<dbReference type="InterPro" id="IPR011500">
    <property type="entry name" value="GPCR_3_9-Cys_dom"/>
</dbReference>
<evidence type="ECO:0000256" key="11">
    <source>
        <dbReference type="ARBA" id="ARBA00038492"/>
    </source>
</evidence>
<feature type="transmembrane region" description="Helical" evidence="14">
    <location>
        <begin position="767"/>
        <end position="788"/>
    </location>
</feature>
<dbReference type="Pfam" id="PF00003">
    <property type="entry name" value="7tm_3"/>
    <property type="match status" value="1"/>
</dbReference>
<feature type="domain" description="G-protein coupled receptors family 3 profile" evidence="15">
    <location>
        <begin position="543"/>
        <end position="804"/>
    </location>
</feature>
<feature type="compositionally biased region" description="Basic and acidic residues" evidence="13">
    <location>
        <begin position="834"/>
        <end position="872"/>
    </location>
</feature>
<keyword evidence="17" id="KW-1185">Reference proteome</keyword>
<organism evidence="16 17">
    <name type="scientific">Huso huso</name>
    <name type="common">Beluga</name>
    <name type="synonym">Acipenser huso</name>
    <dbReference type="NCBI Taxonomy" id="61971"/>
    <lineage>
        <taxon>Eukaryota</taxon>
        <taxon>Metazoa</taxon>
        <taxon>Chordata</taxon>
        <taxon>Craniata</taxon>
        <taxon>Vertebrata</taxon>
        <taxon>Euteleostomi</taxon>
        <taxon>Actinopterygii</taxon>
        <taxon>Chondrostei</taxon>
        <taxon>Acipenseriformes</taxon>
        <taxon>Acipenseridae</taxon>
        <taxon>Huso</taxon>
    </lineage>
</organism>
<evidence type="ECO:0000256" key="14">
    <source>
        <dbReference type="SAM" id="Phobius"/>
    </source>
</evidence>
<feature type="transmembrane region" description="Helical" evidence="14">
    <location>
        <begin position="656"/>
        <end position="675"/>
    </location>
</feature>
<evidence type="ECO:0000256" key="4">
    <source>
        <dbReference type="ARBA" id="ARBA00022729"/>
    </source>
</evidence>
<feature type="region of interest" description="Disordered" evidence="13">
    <location>
        <begin position="315"/>
        <end position="340"/>
    </location>
</feature>
<sequence length="916" mass="101047">MPQGITFWEACSPSTLRQTDMDLSNTEIGAGHGHLFNSYGFARALVMKFAVEEINNSSTLLPGTALGYEMYDTCMQSVVVMEPAMLFLTQQRSQEIQVLCNYSEYSTRAAAIIGPATSSMTATIGKLFSFLLIPQISYGATSDKFSDKKQFPSFLRTVPSDKDQALGMVVLVSGFQWNWIAVVGSDDEYGKQGLRQFSQLASQASLCVAYEGLIPVYSPPSESIGEILDRLQQAQVEVVVLFSSSTQAKAFFIEVIRRRMRKVWIGSTAWVLMEDVSSLPGIETVGTVIGFSYHNPEVRGFEQYTRDLFTQLQSEQEQQRRRRRRRGGDPSPQDTPIPQTCPVCLSLTPENVSMVTQPLVKHNAFSTYAAVYSVAHALHSMLGCGTERCSRNVTSLYPWQLLEELKKVQFQLNSEDLKFDENGNPNIGQGILTWVWGAKTEYREIGTYSKGQLSIEKEQITWYTENKQVPVSQCSQECLDGQVRRVKGFHSCCFDCLDCQPGTFQNHTEDFQCTQCPAGLWSTSRSRHCSPPTFTFLDWGDYASLGLLCVACALLLCVACVALLFLRHYHTPLVRASGGPLSLLVLLGLACSSCSVVLFLGSPGDLVCLLQQPLSALSSALTISALLAMSLQVICVTDFPQLSASRLGWVRGLGSWLVVAVGISLQGGACTWFILNSRPLSQHVAQMEVSFSSTFLRCQTEPMDGFGLMLGCNGLLSLVSFMGTFMAQKPPKQYNMARDVTFSTLAHCVVWVVFIPIYTGLSEQGKSLAQMVAILLGNIGIVANYFLLKCHLLLTQPDLNTLEHFQIYIEGPAAQAQPEEEEGGGEGGAGRGEGGGERGAEGGREGRGERGGERGREGRGERGREGRRERWEKRKGRRKEGKKERRKGRKRVSTVCCLKVCFTVKRTQTQAGVKEG</sequence>
<dbReference type="InterPro" id="IPR017978">
    <property type="entry name" value="GPCR_3_C"/>
</dbReference>
<dbReference type="InterPro" id="IPR000337">
    <property type="entry name" value="GPCR_3"/>
</dbReference>
<accession>A0ABR0YYG1</accession>
<evidence type="ECO:0000256" key="13">
    <source>
        <dbReference type="SAM" id="MobiDB-lite"/>
    </source>
</evidence>
<dbReference type="SUPFAM" id="SSF53822">
    <property type="entry name" value="Periplasmic binding protein-like I"/>
    <property type="match status" value="1"/>
</dbReference>
<evidence type="ECO:0000256" key="1">
    <source>
        <dbReference type="ARBA" id="ARBA00004651"/>
    </source>
</evidence>
<comment type="similarity">
    <text evidence="11">Belongs to the G-protein coupled receptor 3 family. TAS1R subfamily.</text>
</comment>
<evidence type="ECO:0000256" key="2">
    <source>
        <dbReference type="ARBA" id="ARBA00022475"/>
    </source>
</evidence>
<feature type="region of interest" description="Disordered" evidence="13">
    <location>
        <begin position="814"/>
        <end position="892"/>
    </location>
</feature>
<keyword evidence="5 14" id="KW-1133">Transmembrane helix</keyword>
<keyword evidence="10" id="KW-0807">Transducer</keyword>
<dbReference type="PROSITE" id="PS50259">
    <property type="entry name" value="G_PROTEIN_RECEP_F3_4"/>
    <property type="match status" value="1"/>
</dbReference>
<protein>
    <recommendedName>
        <fullName evidence="12">Taste receptor type 1 member 3</fullName>
    </recommendedName>
</protein>
<evidence type="ECO:0000256" key="10">
    <source>
        <dbReference type="ARBA" id="ARBA00023224"/>
    </source>
</evidence>
<reference evidence="16 17" key="1">
    <citation type="submission" date="2021-05" db="EMBL/GenBank/DDBJ databases">
        <authorList>
            <person name="Zahm M."/>
            <person name="Klopp C."/>
            <person name="Cabau C."/>
            <person name="Kuhl H."/>
            <person name="Suciu R."/>
            <person name="Ciorpac M."/>
            <person name="Holostenco D."/>
            <person name="Gessner J."/>
            <person name="Wuertz S."/>
            <person name="Hohne C."/>
            <person name="Stock M."/>
            <person name="Gislard M."/>
            <person name="Lluch J."/>
            <person name="Milhes M."/>
            <person name="Lampietro C."/>
            <person name="Lopez Roques C."/>
            <person name="Donnadieu C."/>
            <person name="Du K."/>
            <person name="Schartl M."/>
            <person name="Guiguen Y."/>
        </authorList>
    </citation>
    <scope>NUCLEOTIDE SEQUENCE [LARGE SCALE GENOMIC DNA]</scope>
    <source>
        <strain evidence="16">Hh-F2</strain>
        <tissue evidence="16">Blood</tissue>
    </source>
</reference>
<dbReference type="InterPro" id="IPR001828">
    <property type="entry name" value="ANF_lig-bd_rcpt"/>
</dbReference>
<evidence type="ECO:0000256" key="3">
    <source>
        <dbReference type="ARBA" id="ARBA00022692"/>
    </source>
</evidence>
<feature type="transmembrane region" description="Helical" evidence="14">
    <location>
        <begin position="578"/>
        <end position="602"/>
    </location>
</feature>
<dbReference type="EMBL" id="JAHFZB010000021">
    <property type="protein sequence ID" value="KAK6477623.1"/>
    <property type="molecule type" value="Genomic_DNA"/>
</dbReference>
<keyword evidence="2" id="KW-1003">Cell membrane</keyword>
<dbReference type="Gene3D" id="2.10.50.30">
    <property type="entry name" value="GPCR, family 3, nine cysteines domain"/>
    <property type="match status" value="1"/>
</dbReference>
<dbReference type="PANTHER" id="PTHR24061:SF435">
    <property type="entry name" value="TASTE RECEPTOR TYPE 1 MEMBER 3"/>
    <property type="match status" value="1"/>
</dbReference>
<dbReference type="PANTHER" id="PTHR24061">
    <property type="entry name" value="CALCIUM-SENSING RECEPTOR-RELATED"/>
    <property type="match status" value="1"/>
</dbReference>
<dbReference type="InterPro" id="IPR038550">
    <property type="entry name" value="GPCR_3_9-Cys_sf"/>
</dbReference>
<evidence type="ECO:0000256" key="5">
    <source>
        <dbReference type="ARBA" id="ARBA00022989"/>
    </source>
</evidence>
<keyword evidence="8 16" id="KW-0675">Receptor</keyword>
<dbReference type="Pfam" id="PF01094">
    <property type="entry name" value="ANF_receptor"/>
    <property type="match status" value="1"/>
</dbReference>
<evidence type="ECO:0000313" key="16">
    <source>
        <dbReference type="EMBL" id="KAK6477623.1"/>
    </source>
</evidence>
<comment type="subcellular location">
    <subcellularLocation>
        <location evidence="1">Cell membrane</location>
        <topology evidence="1">Multi-pass membrane protein</topology>
    </subcellularLocation>
</comment>
<dbReference type="PRINTS" id="PR00592">
    <property type="entry name" value="CASENSINGR"/>
</dbReference>
<feature type="compositionally biased region" description="Basic residues" evidence="13">
    <location>
        <begin position="873"/>
        <end position="892"/>
    </location>
</feature>
<evidence type="ECO:0000256" key="7">
    <source>
        <dbReference type="ARBA" id="ARBA00023136"/>
    </source>
</evidence>
<feature type="transmembrane region" description="Helical" evidence="14">
    <location>
        <begin position="740"/>
        <end position="761"/>
    </location>
</feature>
<name>A0ABR0YYG1_HUSHU</name>
<dbReference type="Pfam" id="PF07562">
    <property type="entry name" value="NCD3G"/>
    <property type="match status" value="1"/>
</dbReference>
<keyword evidence="4" id="KW-0732">Signal</keyword>
<keyword evidence="6" id="KW-0297">G-protein coupled receptor</keyword>
<dbReference type="Gene3D" id="3.40.50.2300">
    <property type="match status" value="2"/>
</dbReference>
<evidence type="ECO:0000313" key="17">
    <source>
        <dbReference type="Proteomes" id="UP001369086"/>
    </source>
</evidence>
<evidence type="ECO:0000256" key="12">
    <source>
        <dbReference type="ARBA" id="ARBA00040705"/>
    </source>
</evidence>
<comment type="caution">
    <text evidence="16">The sequence shown here is derived from an EMBL/GenBank/DDBJ whole genome shotgun (WGS) entry which is preliminary data.</text>
</comment>
<gene>
    <name evidence="16" type="ORF">HHUSO_G22612</name>
</gene>
<evidence type="ECO:0000256" key="9">
    <source>
        <dbReference type="ARBA" id="ARBA00023180"/>
    </source>
</evidence>
<keyword evidence="3 14" id="KW-0812">Transmembrane</keyword>
<keyword evidence="7 14" id="KW-0472">Membrane</keyword>
<proteinExistence type="inferred from homology"/>
<feature type="transmembrane region" description="Helical" evidence="14">
    <location>
        <begin position="614"/>
        <end position="635"/>
    </location>
</feature>
<feature type="transmembrane region" description="Helical" evidence="14">
    <location>
        <begin position="542"/>
        <end position="566"/>
    </location>
</feature>
<evidence type="ECO:0000256" key="6">
    <source>
        <dbReference type="ARBA" id="ARBA00023040"/>
    </source>
</evidence>
<feature type="non-terminal residue" evidence="16">
    <location>
        <position position="916"/>
    </location>
</feature>
<dbReference type="Proteomes" id="UP001369086">
    <property type="component" value="Unassembled WGS sequence"/>
</dbReference>
<dbReference type="PRINTS" id="PR00248">
    <property type="entry name" value="GPCRMGR"/>
</dbReference>
<feature type="transmembrane region" description="Helical" evidence="14">
    <location>
        <begin position="706"/>
        <end position="728"/>
    </location>
</feature>
<evidence type="ECO:0000259" key="15">
    <source>
        <dbReference type="PROSITE" id="PS50259"/>
    </source>
</evidence>
<evidence type="ECO:0000256" key="8">
    <source>
        <dbReference type="ARBA" id="ARBA00023170"/>
    </source>
</evidence>
<keyword evidence="9" id="KW-0325">Glycoprotein</keyword>
<dbReference type="InterPro" id="IPR028082">
    <property type="entry name" value="Peripla_BP_I"/>
</dbReference>
<dbReference type="InterPro" id="IPR000068">
    <property type="entry name" value="GPCR_3_Ca_sens_rcpt-rel"/>
</dbReference>